<dbReference type="GO" id="GO:0046081">
    <property type="term" value="P:dUTP catabolic process"/>
    <property type="evidence" value="ECO:0007669"/>
    <property type="project" value="TreeGrafter"/>
</dbReference>
<dbReference type="CDD" id="cd11528">
    <property type="entry name" value="NTP-PPase_MazG_Nterm"/>
    <property type="match status" value="1"/>
</dbReference>
<dbReference type="FunFam" id="1.10.287.1080:FF:000001">
    <property type="entry name" value="Nucleoside triphosphate pyrophosphohydrolase"/>
    <property type="match status" value="1"/>
</dbReference>
<dbReference type="PANTHER" id="PTHR30522">
    <property type="entry name" value="NUCLEOSIDE TRIPHOSPHATE PYROPHOSPHOHYDROLASE"/>
    <property type="match status" value="1"/>
</dbReference>
<dbReference type="InterPro" id="IPR011551">
    <property type="entry name" value="NTP_PyrPHydrolase_MazG"/>
</dbReference>
<evidence type="ECO:0000259" key="5">
    <source>
        <dbReference type="Pfam" id="PF03819"/>
    </source>
</evidence>
<dbReference type="GO" id="GO:0046076">
    <property type="term" value="P:dTTP catabolic process"/>
    <property type="evidence" value="ECO:0007669"/>
    <property type="project" value="TreeGrafter"/>
</dbReference>
<dbReference type="GO" id="GO:0046052">
    <property type="term" value="P:UTP catabolic process"/>
    <property type="evidence" value="ECO:0007669"/>
    <property type="project" value="TreeGrafter"/>
</dbReference>
<gene>
    <name evidence="6" type="ORF">A7E75_11860</name>
</gene>
<dbReference type="RefSeq" id="WP_072287471.1">
    <property type="nucleotide sequence ID" value="NZ_CP015455.1"/>
</dbReference>
<proteinExistence type="inferred from homology"/>
<keyword evidence="7" id="KW-1185">Reference proteome</keyword>
<dbReference type="NCBIfam" id="TIGR00444">
    <property type="entry name" value="mazG"/>
    <property type="match status" value="1"/>
</dbReference>
<sequence length="270" mass="30671">MDQTKNTPSLGRLAHIVAQLRAPQGCPWDAAQTPESLRPCIIEEAYELIEAIDQGDHLAICEELGDLLLQVVLLARIFEERHLFSLEDVARGITDKLERRHPHVFGDCQAHDIASTQRQWDEIKRLEKRDRGEPASALGTFPPHLPALMKARKLTERASRAGFDWPDMEGVMAKVHEELAECEEAFRGGDGQKMEEELGDLLFAAANLGRFLDIDAENALGNTIKRFTRRFHHVEHCLRKNRRPLTSASLKELQSLWEDAKQRERGISET</sequence>
<dbReference type="PANTHER" id="PTHR30522:SF0">
    <property type="entry name" value="NUCLEOSIDE TRIPHOSPHATE PYROPHOSPHOHYDROLASE"/>
    <property type="match status" value="1"/>
</dbReference>
<dbReference type="Proteomes" id="UP000182264">
    <property type="component" value="Chromosome"/>
</dbReference>
<protein>
    <recommendedName>
        <fullName evidence="4">Nucleoside triphosphate pyrophosphohydrolase</fullName>
        <ecNumber evidence="3">3.6.1.8</ecNumber>
    </recommendedName>
</protein>
<evidence type="ECO:0000256" key="4">
    <source>
        <dbReference type="ARBA" id="ARBA00074799"/>
    </source>
</evidence>
<accession>A0A1L3GI86</accession>
<dbReference type="EC" id="3.6.1.8" evidence="3"/>
<evidence type="ECO:0000256" key="3">
    <source>
        <dbReference type="ARBA" id="ARBA00066372"/>
    </source>
</evidence>
<evidence type="ECO:0000256" key="1">
    <source>
        <dbReference type="ARBA" id="ARBA00052141"/>
    </source>
</evidence>
<keyword evidence="6" id="KW-0378">Hydrolase</keyword>
<dbReference type="InterPro" id="IPR004518">
    <property type="entry name" value="MazG-like_dom"/>
</dbReference>
<comment type="catalytic activity">
    <reaction evidence="1">
        <text>ATP + H2O = AMP + diphosphate + H(+)</text>
        <dbReference type="Rhea" id="RHEA:14245"/>
        <dbReference type="ChEBI" id="CHEBI:15377"/>
        <dbReference type="ChEBI" id="CHEBI:15378"/>
        <dbReference type="ChEBI" id="CHEBI:30616"/>
        <dbReference type="ChEBI" id="CHEBI:33019"/>
        <dbReference type="ChEBI" id="CHEBI:456215"/>
        <dbReference type="EC" id="3.6.1.8"/>
    </reaction>
</comment>
<evidence type="ECO:0000313" key="7">
    <source>
        <dbReference type="Proteomes" id="UP000182264"/>
    </source>
</evidence>
<dbReference type="STRING" id="29542.A6070_05895"/>
<dbReference type="InterPro" id="IPR048015">
    <property type="entry name" value="NTP-PPase_MazG-like_N"/>
</dbReference>
<dbReference type="GO" id="GO:0006203">
    <property type="term" value="P:dGTP catabolic process"/>
    <property type="evidence" value="ECO:0007669"/>
    <property type="project" value="TreeGrafter"/>
</dbReference>
<dbReference type="GO" id="GO:0006950">
    <property type="term" value="P:response to stress"/>
    <property type="evidence" value="ECO:0007669"/>
    <property type="project" value="UniProtKB-ARBA"/>
</dbReference>
<dbReference type="AlphaFoldDB" id="A0A1L3GI86"/>
<feature type="domain" description="NTP pyrophosphohydrolase MazG-like" evidence="5">
    <location>
        <begin position="170"/>
        <end position="234"/>
    </location>
</feature>
<dbReference type="GO" id="GO:0046061">
    <property type="term" value="P:dATP catabolic process"/>
    <property type="evidence" value="ECO:0007669"/>
    <property type="project" value="TreeGrafter"/>
</dbReference>
<reference evidence="6 7" key="1">
    <citation type="journal article" date="2017" name="Genome Announc.">
        <title>Complete Genome Sequences of Two Acetylene-Fermenting Pelobacter acetylenicus Strains.</title>
        <authorList>
            <person name="Sutton J.M."/>
            <person name="Baesman S.M."/>
            <person name="Fierst J.L."/>
            <person name="Poret-Peterson A.T."/>
            <person name="Oremland R.S."/>
            <person name="Dunlap D.S."/>
            <person name="Akob D.M."/>
        </authorList>
    </citation>
    <scope>NUCLEOTIDE SEQUENCE [LARGE SCALE GENOMIC DNA]</scope>
    <source>
        <strain evidence="6 7">DSM 3247</strain>
    </source>
</reference>
<organism evidence="6 7">
    <name type="scientific">Syntrophotalea acetylenica</name>
    <name type="common">Pelobacter acetylenicus</name>
    <dbReference type="NCBI Taxonomy" id="29542"/>
    <lineage>
        <taxon>Bacteria</taxon>
        <taxon>Pseudomonadati</taxon>
        <taxon>Thermodesulfobacteriota</taxon>
        <taxon>Desulfuromonadia</taxon>
        <taxon>Desulfuromonadales</taxon>
        <taxon>Syntrophotaleaceae</taxon>
        <taxon>Syntrophotalea</taxon>
    </lineage>
</organism>
<dbReference type="EMBL" id="CP015518">
    <property type="protein sequence ID" value="APG25631.1"/>
    <property type="molecule type" value="Genomic_DNA"/>
</dbReference>
<name>A0A1L3GI86_SYNAC</name>
<dbReference type="CDD" id="cd11529">
    <property type="entry name" value="NTP-PPase_MazG_Cterm"/>
    <property type="match status" value="1"/>
</dbReference>
<dbReference type="Gene3D" id="1.10.287.1080">
    <property type="entry name" value="MazG-like"/>
    <property type="match status" value="2"/>
</dbReference>
<dbReference type="GO" id="GO:0046047">
    <property type="term" value="P:TTP catabolic process"/>
    <property type="evidence" value="ECO:0007669"/>
    <property type="project" value="TreeGrafter"/>
</dbReference>
<dbReference type="FunFam" id="1.10.287.1080:FF:000003">
    <property type="entry name" value="Nucleoside triphosphate pyrophosphohydrolase"/>
    <property type="match status" value="1"/>
</dbReference>
<dbReference type="SUPFAM" id="SSF101386">
    <property type="entry name" value="all-alpha NTP pyrophosphatases"/>
    <property type="match status" value="2"/>
</dbReference>
<feature type="domain" description="NTP pyrophosphohydrolase MazG-like" evidence="5">
    <location>
        <begin position="32"/>
        <end position="105"/>
    </location>
</feature>
<dbReference type="KEGG" id="pace:A6070_05895"/>
<evidence type="ECO:0000313" key="6">
    <source>
        <dbReference type="EMBL" id="APG25631.1"/>
    </source>
</evidence>
<dbReference type="OrthoDB" id="9808939at2"/>
<evidence type="ECO:0000256" key="2">
    <source>
        <dbReference type="ARBA" id="ARBA00061115"/>
    </source>
</evidence>
<comment type="similarity">
    <text evidence="2">Belongs to the nucleoside triphosphate pyrophosphohydrolase family.</text>
</comment>
<dbReference type="Pfam" id="PF03819">
    <property type="entry name" value="MazG"/>
    <property type="match status" value="2"/>
</dbReference>
<dbReference type="NCBIfam" id="NF007113">
    <property type="entry name" value="PRK09562.1"/>
    <property type="match status" value="1"/>
</dbReference>
<dbReference type="GO" id="GO:0047693">
    <property type="term" value="F:ATP diphosphatase activity"/>
    <property type="evidence" value="ECO:0007669"/>
    <property type="project" value="UniProtKB-EC"/>
</dbReference>
<dbReference type="InterPro" id="IPR048011">
    <property type="entry name" value="NTP-PPase_MazG-like_C"/>
</dbReference>